<dbReference type="Proteomes" id="UP000324222">
    <property type="component" value="Unassembled WGS sequence"/>
</dbReference>
<evidence type="ECO:0000256" key="1">
    <source>
        <dbReference type="SAM" id="Phobius"/>
    </source>
</evidence>
<keyword evidence="1" id="KW-1133">Transmembrane helix</keyword>
<evidence type="ECO:0000313" key="3">
    <source>
        <dbReference type="Proteomes" id="UP000324222"/>
    </source>
</evidence>
<feature type="transmembrane region" description="Helical" evidence="1">
    <location>
        <begin position="21"/>
        <end position="39"/>
    </location>
</feature>
<keyword evidence="1" id="KW-0812">Transmembrane</keyword>
<dbReference type="AlphaFoldDB" id="A0A5B7DD70"/>
<accession>A0A5B7DD70</accession>
<dbReference type="EMBL" id="VSRR010000751">
    <property type="protein sequence ID" value="MPC19214.1"/>
    <property type="molecule type" value="Genomic_DNA"/>
</dbReference>
<keyword evidence="1" id="KW-0472">Membrane</keyword>
<sequence length="60" mass="6454">MKVILYDACAALKSNERHSPVVLMVVAVIPMPVVLLPVAPRSSLQKSTDDEGNFSDDGQT</sequence>
<organism evidence="2 3">
    <name type="scientific">Portunus trituberculatus</name>
    <name type="common">Swimming crab</name>
    <name type="synonym">Neptunus trituberculatus</name>
    <dbReference type="NCBI Taxonomy" id="210409"/>
    <lineage>
        <taxon>Eukaryota</taxon>
        <taxon>Metazoa</taxon>
        <taxon>Ecdysozoa</taxon>
        <taxon>Arthropoda</taxon>
        <taxon>Crustacea</taxon>
        <taxon>Multicrustacea</taxon>
        <taxon>Malacostraca</taxon>
        <taxon>Eumalacostraca</taxon>
        <taxon>Eucarida</taxon>
        <taxon>Decapoda</taxon>
        <taxon>Pleocyemata</taxon>
        <taxon>Brachyura</taxon>
        <taxon>Eubrachyura</taxon>
        <taxon>Portunoidea</taxon>
        <taxon>Portunidae</taxon>
        <taxon>Portuninae</taxon>
        <taxon>Portunus</taxon>
    </lineage>
</organism>
<proteinExistence type="predicted"/>
<evidence type="ECO:0000313" key="2">
    <source>
        <dbReference type="EMBL" id="MPC19214.1"/>
    </source>
</evidence>
<name>A0A5B7DD70_PORTR</name>
<protein>
    <submittedName>
        <fullName evidence="2">Uncharacterized protein</fullName>
    </submittedName>
</protein>
<reference evidence="2 3" key="1">
    <citation type="submission" date="2019-05" db="EMBL/GenBank/DDBJ databases">
        <title>Another draft genome of Portunus trituberculatus and its Hox gene families provides insights of decapod evolution.</title>
        <authorList>
            <person name="Jeong J.-H."/>
            <person name="Song I."/>
            <person name="Kim S."/>
            <person name="Choi T."/>
            <person name="Kim D."/>
            <person name="Ryu S."/>
            <person name="Kim W."/>
        </authorList>
    </citation>
    <scope>NUCLEOTIDE SEQUENCE [LARGE SCALE GENOMIC DNA]</scope>
    <source>
        <tissue evidence="2">Muscle</tissue>
    </source>
</reference>
<comment type="caution">
    <text evidence="2">The sequence shown here is derived from an EMBL/GenBank/DDBJ whole genome shotgun (WGS) entry which is preliminary data.</text>
</comment>
<gene>
    <name evidence="2" type="ORF">E2C01_012125</name>
</gene>
<keyword evidence="3" id="KW-1185">Reference proteome</keyword>